<feature type="non-terminal residue" evidence="3">
    <location>
        <position position="1"/>
    </location>
</feature>
<dbReference type="AlphaFoldDB" id="D8TVW2"/>
<dbReference type="KEGG" id="vcn:VOLCADRAFT_41306"/>
<keyword evidence="4" id="KW-1185">Reference proteome</keyword>
<accession>D8TVW2</accession>
<dbReference type="STRING" id="3068.D8TVW2"/>
<dbReference type="GeneID" id="9617562"/>
<feature type="domain" description="Peptidase M11 gametolysin" evidence="2">
    <location>
        <begin position="90"/>
        <end position="391"/>
    </location>
</feature>
<protein>
    <submittedName>
        <fullName evidence="3">Metalloproteinase, extracellular matrix glycoprotein VMP24</fullName>
    </submittedName>
</protein>
<evidence type="ECO:0000259" key="2">
    <source>
        <dbReference type="Pfam" id="PF05548"/>
    </source>
</evidence>
<dbReference type="PANTHER" id="PTHR24216:SF65">
    <property type="entry name" value="PAXILLIN-LIKE PROTEIN 1"/>
    <property type="match status" value="1"/>
</dbReference>
<proteinExistence type="predicted"/>
<feature type="region of interest" description="Disordered" evidence="1">
    <location>
        <begin position="422"/>
        <end position="530"/>
    </location>
</feature>
<name>D8TVW2_VOLCA</name>
<dbReference type="PANTHER" id="PTHR24216">
    <property type="entry name" value="PAXILLIN-RELATED"/>
    <property type="match status" value="1"/>
</dbReference>
<dbReference type="InParanoid" id="D8TVW2"/>
<dbReference type="InterPro" id="IPR008752">
    <property type="entry name" value="Peptidase_M11"/>
</dbReference>
<dbReference type="PRINTS" id="PR01217">
    <property type="entry name" value="PRICHEXTENSN"/>
</dbReference>
<feature type="compositionally biased region" description="Pro residues" evidence="1">
    <location>
        <begin position="432"/>
        <end position="530"/>
    </location>
</feature>
<dbReference type="OrthoDB" id="540537at2759"/>
<reference evidence="3 4" key="1">
    <citation type="journal article" date="2010" name="Science">
        <title>Genomic analysis of organismal complexity in the multicellular green alga Volvox carteri.</title>
        <authorList>
            <person name="Prochnik S.E."/>
            <person name="Umen J."/>
            <person name="Nedelcu A.M."/>
            <person name="Hallmann A."/>
            <person name="Miller S.M."/>
            <person name="Nishii I."/>
            <person name="Ferris P."/>
            <person name="Kuo A."/>
            <person name="Mitros T."/>
            <person name="Fritz-Laylin L.K."/>
            <person name="Hellsten U."/>
            <person name="Chapman J."/>
            <person name="Simakov O."/>
            <person name="Rensing S.A."/>
            <person name="Terry A."/>
            <person name="Pangilinan J."/>
            <person name="Kapitonov V."/>
            <person name="Jurka J."/>
            <person name="Salamov A."/>
            <person name="Shapiro H."/>
            <person name="Schmutz J."/>
            <person name="Grimwood J."/>
            <person name="Lindquist E."/>
            <person name="Lucas S."/>
            <person name="Grigoriev I.V."/>
            <person name="Schmitt R."/>
            <person name="Kirk D."/>
            <person name="Rokhsar D.S."/>
        </authorList>
    </citation>
    <scope>NUCLEOTIDE SEQUENCE [LARGE SCALE GENOMIC DNA]</scope>
    <source>
        <strain evidence="4">f. Nagariensis / Eve</strain>
    </source>
</reference>
<dbReference type="eggNOG" id="KOG1187">
    <property type="taxonomic scope" value="Eukaryota"/>
</dbReference>
<dbReference type="RefSeq" id="XP_002950626.1">
    <property type="nucleotide sequence ID" value="XM_002950580.1"/>
</dbReference>
<dbReference type="EMBL" id="GL378340">
    <property type="protein sequence ID" value="EFJ48372.1"/>
    <property type="molecule type" value="Genomic_DNA"/>
</dbReference>
<evidence type="ECO:0000313" key="3">
    <source>
        <dbReference type="EMBL" id="EFJ48372.1"/>
    </source>
</evidence>
<organism evidence="4">
    <name type="scientific">Volvox carteri f. nagariensis</name>
    <dbReference type="NCBI Taxonomy" id="3068"/>
    <lineage>
        <taxon>Eukaryota</taxon>
        <taxon>Viridiplantae</taxon>
        <taxon>Chlorophyta</taxon>
        <taxon>core chlorophytes</taxon>
        <taxon>Chlorophyceae</taxon>
        <taxon>CS clade</taxon>
        <taxon>Chlamydomonadales</taxon>
        <taxon>Volvocaceae</taxon>
        <taxon>Volvox</taxon>
    </lineage>
</organism>
<evidence type="ECO:0000313" key="4">
    <source>
        <dbReference type="Proteomes" id="UP000001058"/>
    </source>
</evidence>
<sequence length="530" mass="56993">GDLLYLTLDNIQQWLIRDSGGALIPLSGGYIPPGRDSRGIPISPGAVVELDCLFNEATGECRPDNSTTLTTITLAPAALPSPDEVIYQHLLVMILDYPACGFPATITEEEIRTLYLGPNGDGKGGLAEKYTQCSYGKFNLNITAFRAVRVTHQCSTPITTSCGSWAISALADAATRPLIGPVAFSSFSHYTYIVPPGLQPVCPWSGLALLPGQRTFLQTSASGVYRWATVMQEAIHNYGLWHSWQNGIEYGDYSTAMGRGDACPNAAEISRMGWATPAVGGDQLNSSALLPGTARTFTLPATYLTGNNNYLRVTPDWLFTYNDPKSALNLYMAVRVAREGDAGLGSSYAFKVNIHELNATMDNDYTARQFVNSDRKIQFINAVSPMSQLILDVYNLVVYGGSWVDTDTLRVHLCRFTNSPFECPSLGDLEAQPPPPLSPWPPSPRPPRPPPPRPPPPTTPPPRQLPPSPQPPCSPPPPSPRPPPPRPPPPSPPPPSPPPPSPPPPSPPPPSPPPPSPPPPSPPPLRPPPP</sequence>
<dbReference type="Pfam" id="PF05548">
    <property type="entry name" value="Peptidase_M11"/>
    <property type="match status" value="1"/>
</dbReference>
<evidence type="ECO:0000256" key="1">
    <source>
        <dbReference type="SAM" id="MobiDB-lite"/>
    </source>
</evidence>
<dbReference type="MEROPS" id="M11.002"/>
<dbReference type="Proteomes" id="UP000001058">
    <property type="component" value="Unassembled WGS sequence"/>
</dbReference>
<gene>
    <name evidence="3" type="primary">vmp24</name>
    <name evidence="3" type="ORF">VOLCADRAFT_41306</name>
</gene>
<feature type="non-terminal residue" evidence="3">
    <location>
        <position position="530"/>
    </location>
</feature>